<protein>
    <submittedName>
        <fullName evidence="3">Viral A-type inclusion protein</fullName>
    </submittedName>
</protein>
<feature type="compositionally biased region" description="Polar residues" evidence="1">
    <location>
        <begin position="1"/>
        <end position="10"/>
    </location>
</feature>
<dbReference type="Proteomes" id="UP000077462">
    <property type="component" value="Plasmid pRra2"/>
</dbReference>
<feature type="region of interest" description="Disordered" evidence="1">
    <location>
        <begin position="1"/>
        <end position="38"/>
    </location>
</feature>
<evidence type="ECO:0000256" key="1">
    <source>
        <dbReference type="SAM" id="MobiDB-lite"/>
    </source>
</evidence>
<keyword evidence="2" id="KW-0812">Transmembrane</keyword>
<keyword evidence="2" id="KW-0472">Membrane</keyword>
<feature type="compositionally biased region" description="Low complexity" evidence="1">
    <location>
        <begin position="22"/>
        <end position="35"/>
    </location>
</feature>
<gene>
    <name evidence="3" type="ORF">UQ52_07790</name>
</gene>
<keyword evidence="2" id="KW-1133">Transmembrane helix</keyword>
<evidence type="ECO:0000256" key="2">
    <source>
        <dbReference type="SAM" id="Phobius"/>
    </source>
</evidence>
<dbReference type="AlphaFoldDB" id="A0A9N7G9K7"/>
<keyword evidence="3" id="KW-0614">Plasmid</keyword>
<dbReference type="EMBL" id="CP010971">
    <property type="protein sequence ID" value="AJQ52516.1"/>
    <property type="molecule type" value="Genomic_DNA"/>
</dbReference>
<name>A0A9N7G9K7_RICCR</name>
<reference evidence="3 4" key="1">
    <citation type="journal article" date="2016" name="Genome Announc.">
        <title>Genome Sequence of the Tick-Borne Pathogen Rickettsia raoultii.</title>
        <authorList>
            <person name="El Karkouri K."/>
            <person name="Mediannikov O."/>
            <person name="Robert C."/>
            <person name="Raoult D."/>
            <person name="Fournier P.E."/>
        </authorList>
    </citation>
    <scope>NUCLEOTIDE SEQUENCE [LARGE SCALE GENOMIC DNA]</scope>
    <source>
        <strain evidence="3 4">Khabarovsk</strain>
    </source>
</reference>
<proteinExistence type="predicted"/>
<geneLocation type="plasmid" evidence="4">
    <name>prra2</name>
</geneLocation>
<organism evidence="3 4">
    <name type="scientific">Rickettsia conorii subsp. raoultii</name>
    <dbReference type="NCBI Taxonomy" id="369822"/>
    <lineage>
        <taxon>Bacteria</taxon>
        <taxon>Pseudomonadati</taxon>
        <taxon>Pseudomonadota</taxon>
        <taxon>Alphaproteobacteria</taxon>
        <taxon>Rickettsiales</taxon>
        <taxon>Rickettsiaceae</taxon>
        <taxon>Rickettsieae</taxon>
        <taxon>Rickettsia</taxon>
        <taxon>spotted fever group</taxon>
    </lineage>
</organism>
<sequence>MKKESNNQNQDLEEKQNILEISENTSNATNSAESSQLATPLNVEPSIDDDAVNKLKNQLSFSTKALEKQQQELSKVLSSSAEQLNDAVKTFDKTITAQKNQYEILQNEVGILTVLPEKTKEAVTNIIPDVAKELDKIQKEYTKSLHDSYSTIISGYAEEIQKYKTEIDQVSHGLTSHTTKHISSVDQKLDEYSKKLSASAAYVVECSNYSFLKNMCLVVLFSAIVAGGTAYLVTTKFPRYLTVTGANNVTIQDCDVSVLGKAKDPDNLMDKMTKKK</sequence>
<evidence type="ECO:0000313" key="3">
    <source>
        <dbReference type="EMBL" id="AJQ52516.1"/>
    </source>
</evidence>
<evidence type="ECO:0000313" key="4">
    <source>
        <dbReference type="Proteomes" id="UP000077462"/>
    </source>
</evidence>
<feature type="transmembrane region" description="Helical" evidence="2">
    <location>
        <begin position="211"/>
        <end position="233"/>
    </location>
</feature>
<accession>A0A9N7G9K7</accession>
<dbReference type="RefSeq" id="WP_064464967.1">
    <property type="nucleotide sequence ID" value="NZ_CP010971.1"/>
</dbReference>